<evidence type="ECO:0000313" key="1">
    <source>
        <dbReference type="EMBL" id="NWE87644.1"/>
    </source>
</evidence>
<protein>
    <submittedName>
        <fullName evidence="1">Uncharacterized protein</fullName>
    </submittedName>
</protein>
<name>A0A7Y8FYR6_9PSED</name>
<dbReference type="EMBL" id="JACASD010000013">
    <property type="protein sequence ID" value="NWE87644.1"/>
    <property type="molecule type" value="Genomic_DNA"/>
</dbReference>
<accession>A0A7Y8FYR6</accession>
<dbReference type="Proteomes" id="UP000585226">
    <property type="component" value="Unassembled WGS sequence"/>
</dbReference>
<sequence length="344" mass="37324">MKWQAISQYDAQRIVAIGLGCTSQGEGLRIAAIAECLRSACLLCAMPTDGQGAWAPAASLSLTSVARKHLTPIWPDMLEDSDSKPGVLSVLESLGQIGDLVRVEKGWLPPPPRAIRSLEGNAVVLGGGPSPCFPRGIKTRTFGRVRVVTASLCEGWIDVSDPGDWIGAPIEGLANWSSRFVLQAAGRFTQCPKVLEPVSVYLQGRWAELACHPHASGQLLGKCQTGTTVNYFIGRFQSGRLQQLASIEASDVRRLRFQLDLEAGCPCTMETQTSPRFVTLRSYRRLPPEQEKALLLGWELPKAEGEHPGLKTHVIPVETFPIVRCALEGLGIVLVERKRAQGGI</sequence>
<dbReference type="AlphaFoldDB" id="A0A7Y8FYR6"/>
<reference evidence="1 2" key="1">
    <citation type="submission" date="2020-04" db="EMBL/GenBank/DDBJ databases">
        <title>Molecular characterization of pseudomonads from Agaricus bisporus reveal novel blotch 2 pathogens in Western Europe.</title>
        <authorList>
            <person name="Taparia T."/>
            <person name="Krijger M."/>
            <person name="Haynes E."/>
            <person name="Elpinstone J.G."/>
            <person name="Noble R."/>
            <person name="Van Der Wolf J."/>
        </authorList>
    </citation>
    <scope>NUCLEOTIDE SEQUENCE [LARGE SCALE GENOMIC DNA]</scope>
    <source>
        <strain evidence="1 2">P8021</strain>
    </source>
</reference>
<dbReference type="RefSeq" id="WP_016980306.1">
    <property type="nucleotide sequence ID" value="NZ_JACASD010000013.1"/>
</dbReference>
<organism evidence="1 2">
    <name type="scientific">Pseudomonas reactans</name>
    <dbReference type="NCBI Taxonomy" id="117680"/>
    <lineage>
        <taxon>Bacteria</taxon>
        <taxon>Pseudomonadati</taxon>
        <taxon>Pseudomonadota</taxon>
        <taxon>Gammaproteobacteria</taxon>
        <taxon>Pseudomonadales</taxon>
        <taxon>Pseudomonadaceae</taxon>
        <taxon>Pseudomonas</taxon>
    </lineage>
</organism>
<evidence type="ECO:0000313" key="2">
    <source>
        <dbReference type="Proteomes" id="UP000585226"/>
    </source>
</evidence>
<gene>
    <name evidence="1" type="ORF">HX893_05795</name>
</gene>
<comment type="caution">
    <text evidence="1">The sequence shown here is derived from an EMBL/GenBank/DDBJ whole genome shotgun (WGS) entry which is preliminary data.</text>
</comment>
<proteinExistence type="predicted"/>